<feature type="chain" id="PRO_5039754363" description="Peptidyl-prolyl cis-trans isomerase" evidence="4">
    <location>
        <begin position="21"/>
        <end position="278"/>
    </location>
</feature>
<dbReference type="Proteomes" id="UP000824108">
    <property type="component" value="Unassembled WGS sequence"/>
</dbReference>
<gene>
    <name evidence="6" type="ORF">H9807_03665</name>
</gene>
<dbReference type="EMBL" id="DXAV01000032">
    <property type="protein sequence ID" value="HIZ91202.1"/>
    <property type="molecule type" value="Genomic_DNA"/>
</dbReference>
<evidence type="ECO:0000256" key="4">
    <source>
        <dbReference type="RuleBase" id="RU363019"/>
    </source>
</evidence>
<reference evidence="6" key="1">
    <citation type="journal article" date="2021" name="PeerJ">
        <title>Extensive microbial diversity within the chicken gut microbiome revealed by metagenomics and culture.</title>
        <authorList>
            <person name="Gilroy R."/>
            <person name="Ravi A."/>
            <person name="Getino M."/>
            <person name="Pursley I."/>
            <person name="Horton D.L."/>
            <person name="Alikhan N.F."/>
            <person name="Baker D."/>
            <person name="Gharbi K."/>
            <person name="Hall N."/>
            <person name="Watson M."/>
            <person name="Adriaenssens E.M."/>
            <person name="Foster-Nyarko E."/>
            <person name="Jarju S."/>
            <person name="Secka A."/>
            <person name="Antonio M."/>
            <person name="Oren A."/>
            <person name="Chaudhuri R.R."/>
            <person name="La Ragione R."/>
            <person name="Hildebrand F."/>
            <person name="Pallen M.J."/>
        </authorList>
    </citation>
    <scope>NUCLEOTIDE SEQUENCE</scope>
    <source>
        <strain evidence="6">CHK118-2852</strain>
    </source>
</reference>
<dbReference type="InterPro" id="IPR020892">
    <property type="entry name" value="Cyclophilin-type_PPIase_CS"/>
</dbReference>
<name>A0A9D2GXL2_9BACE</name>
<dbReference type="InterPro" id="IPR002130">
    <property type="entry name" value="Cyclophilin-type_PPIase_dom"/>
</dbReference>
<evidence type="ECO:0000259" key="5">
    <source>
        <dbReference type="PROSITE" id="PS50072"/>
    </source>
</evidence>
<dbReference type="GO" id="GO:0006457">
    <property type="term" value="P:protein folding"/>
    <property type="evidence" value="ECO:0007669"/>
    <property type="project" value="InterPro"/>
</dbReference>
<dbReference type="PROSITE" id="PS00170">
    <property type="entry name" value="CSA_PPIASE_1"/>
    <property type="match status" value="1"/>
</dbReference>
<accession>A0A9D2GXL2</accession>
<keyword evidence="4" id="KW-0732">Signal</keyword>
<comment type="caution">
    <text evidence="6">The sequence shown here is derived from an EMBL/GenBank/DDBJ whole genome shotgun (WGS) entry which is preliminary data.</text>
</comment>
<dbReference type="PANTHER" id="PTHR45625">
    <property type="entry name" value="PEPTIDYL-PROLYL CIS-TRANS ISOMERASE-RELATED"/>
    <property type="match status" value="1"/>
</dbReference>
<comment type="similarity">
    <text evidence="1 4">Belongs to the cyclophilin-type PPIase family.</text>
</comment>
<comment type="function">
    <text evidence="4">PPIases accelerate the folding of proteins. It catalyzes the cis-trans isomerization of proline imidic peptide bonds in oligopeptides.</text>
</comment>
<evidence type="ECO:0000313" key="7">
    <source>
        <dbReference type="Proteomes" id="UP000824108"/>
    </source>
</evidence>
<dbReference type="Pfam" id="PF00160">
    <property type="entry name" value="Pro_isomerase"/>
    <property type="match status" value="1"/>
</dbReference>
<dbReference type="PANTHER" id="PTHR45625:SF4">
    <property type="entry name" value="PEPTIDYLPROLYL ISOMERASE DOMAIN AND WD REPEAT-CONTAINING PROTEIN 1"/>
    <property type="match status" value="1"/>
</dbReference>
<evidence type="ECO:0000256" key="1">
    <source>
        <dbReference type="ARBA" id="ARBA00007365"/>
    </source>
</evidence>
<evidence type="ECO:0000256" key="3">
    <source>
        <dbReference type="ARBA" id="ARBA00023235"/>
    </source>
</evidence>
<dbReference type="SUPFAM" id="SSF50891">
    <property type="entry name" value="Cyclophilin-like"/>
    <property type="match status" value="1"/>
</dbReference>
<dbReference type="InterPro" id="IPR044666">
    <property type="entry name" value="Cyclophilin_A-like"/>
</dbReference>
<organism evidence="6 7">
    <name type="scientific">Candidatus Bacteroides merdavium</name>
    <dbReference type="NCBI Taxonomy" id="2838472"/>
    <lineage>
        <taxon>Bacteria</taxon>
        <taxon>Pseudomonadati</taxon>
        <taxon>Bacteroidota</taxon>
        <taxon>Bacteroidia</taxon>
        <taxon>Bacteroidales</taxon>
        <taxon>Bacteroidaceae</taxon>
        <taxon>Bacteroides</taxon>
    </lineage>
</organism>
<dbReference type="InterPro" id="IPR029000">
    <property type="entry name" value="Cyclophilin-like_dom_sf"/>
</dbReference>
<dbReference type="Gene3D" id="2.40.100.10">
    <property type="entry name" value="Cyclophilin-like"/>
    <property type="match status" value="2"/>
</dbReference>
<dbReference type="PROSITE" id="PS50072">
    <property type="entry name" value="CSA_PPIASE_2"/>
    <property type="match status" value="1"/>
</dbReference>
<keyword evidence="2 4" id="KW-0697">Rotamase</keyword>
<dbReference type="PRINTS" id="PR00153">
    <property type="entry name" value="CSAPPISMRASE"/>
</dbReference>
<feature type="signal peptide" evidence="4">
    <location>
        <begin position="1"/>
        <end position="20"/>
    </location>
</feature>
<keyword evidence="3 4" id="KW-0413">Isomerase</keyword>
<dbReference type="AlphaFoldDB" id="A0A9D2GXL2"/>
<dbReference type="GO" id="GO:0003755">
    <property type="term" value="F:peptidyl-prolyl cis-trans isomerase activity"/>
    <property type="evidence" value="ECO:0007669"/>
    <property type="project" value="UniProtKB-UniRule"/>
</dbReference>
<dbReference type="CDD" id="cd00317">
    <property type="entry name" value="cyclophilin"/>
    <property type="match status" value="1"/>
</dbReference>
<reference evidence="6" key="2">
    <citation type="submission" date="2021-04" db="EMBL/GenBank/DDBJ databases">
        <authorList>
            <person name="Gilroy R."/>
        </authorList>
    </citation>
    <scope>NUCLEOTIDE SEQUENCE</scope>
    <source>
        <strain evidence="6">CHK118-2852</strain>
    </source>
</reference>
<feature type="domain" description="PPIase cyclophilin-type" evidence="5">
    <location>
        <begin position="37"/>
        <end position="276"/>
    </location>
</feature>
<evidence type="ECO:0000313" key="6">
    <source>
        <dbReference type="EMBL" id="HIZ91202.1"/>
    </source>
</evidence>
<comment type="catalytic activity">
    <reaction evidence="4">
        <text>[protein]-peptidylproline (omega=180) = [protein]-peptidylproline (omega=0)</text>
        <dbReference type="Rhea" id="RHEA:16237"/>
        <dbReference type="Rhea" id="RHEA-COMP:10747"/>
        <dbReference type="Rhea" id="RHEA-COMP:10748"/>
        <dbReference type="ChEBI" id="CHEBI:83833"/>
        <dbReference type="ChEBI" id="CHEBI:83834"/>
        <dbReference type="EC" id="5.2.1.8"/>
    </reaction>
</comment>
<sequence>MKRILFVLLTILACCFVACKSEKKARNMSEETRLKIETTAGDIVVKLYNETPKHRDNFIKLAEDGTYEGTLFHRVIKDFMIQAGDPESKNAAKGQMLGSGDVGYTVPAEFVYPKYFHKKGALSAARQGDNVNPEKASSGCQFYIVTGKVYSDSTLLGMEQQMNQMRFNNLFNTLASKHAKDIYKMRKAGDQEGLMNLQDTLIAQVEKQLAGQPEFRFTPEQVKAYTTVGGTPHLDGEYTVFGEVLEGMEVVDKIQRVKTDRNDRPEEDVKIIKVEVLD</sequence>
<dbReference type="EC" id="5.2.1.8" evidence="4"/>
<proteinExistence type="inferred from homology"/>
<protein>
    <recommendedName>
        <fullName evidence="4">Peptidyl-prolyl cis-trans isomerase</fullName>
        <shortName evidence="4">PPIase</shortName>
        <ecNumber evidence="4">5.2.1.8</ecNumber>
    </recommendedName>
</protein>
<evidence type="ECO:0000256" key="2">
    <source>
        <dbReference type="ARBA" id="ARBA00023110"/>
    </source>
</evidence>